<proteinExistence type="predicted"/>
<name>A0A4P8IJY3_9BURK</name>
<evidence type="ECO:0000313" key="3">
    <source>
        <dbReference type="EMBL" id="QCP49138.1"/>
    </source>
</evidence>
<protein>
    <submittedName>
        <fullName evidence="3">DUF4239 domain-containing protein</fullName>
    </submittedName>
</protein>
<gene>
    <name evidence="3" type="ORF">FAZ95_08075</name>
</gene>
<keyword evidence="2" id="KW-0472">Membrane</keyword>
<reference evidence="3 4" key="1">
    <citation type="submission" date="2019-05" db="EMBL/GenBank/DDBJ databases">
        <title>Burkholderia sp. DHOD12, isolated from subtropical forest soil.</title>
        <authorList>
            <person name="Gao Z.-H."/>
            <person name="Qiu L.-H."/>
        </authorList>
    </citation>
    <scope>NUCLEOTIDE SEQUENCE [LARGE SCALE GENOMIC DNA]</scope>
    <source>
        <strain evidence="3 4">DHOD12</strain>
    </source>
</reference>
<keyword evidence="2" id="KW-0812">Transmembrane</keyword>
<keyword evidence="2" id="KW-1133">Transmembrane helix</keyword>
<dbReference type="RefSeq" id="WP_137331969.1">
    <property type="nucleotide sequence ID" value="NZ_CP040077.1"/>
</dbReference>
<sequence length="280" mass="30430">MLFLYNWPSWLMGLFVVGVTLAAALGGYALFRRFAPVRLQPEQRSMAIAMVSVITTINSLLVAFSAISVWDAYNDAARTVDAEATAAGELSRDLAAFGDPVADAASQALRVYLDGVVKHEWPKMQQHAEGDAQSAERFDRLFDAANRIEPHSERQRVLLGEVLARVNEMAKHREQRLLTLDVAMPATLWGVMLLASAVSFLLLYVLPGTRFNIAIVTSWAVTLGLAFFFVLAVDRPFAGEVSVGAEPLQRIADAMDAREKLAAQTAPGEPQPARGSGGTD</sequence>
<feature type="transmembrane region" description="Helical" evidence="2">
    <location>
        <begin position="47"/>
        <end position="70"/>
    </location>
</feature>
<organism evidence="3 4">
    <name type="scientific">Trinickia violacea</name>
    <dbReference type="NCBI Taxonomy" id="2571746"/>
    <lineage>
        <taxon>Bacteria</taxon>
        <taxon>Pseudomonadati</taxon>
        <taxon>Pseudomonadota</taxon>
        <taxon>Betaproteobacteria</taxon>
        <taxon>Burkholderiales</taxon>
        <taxon>Burkholderiaceae</taxon>
        <taxon>Trinickia</taxon>
    </lineage>
</organism>
<evidence type="ECO:0000256" key="1">
    <source>
        <dbReference type="SAM" id="MobiDB-lite"/>
    </source>
</evidence>
<dbReference type="OrthoDB" id="8595256at2"/>
<feature type="transmembrane region" description="Helical" evidence="2">
    <location>
        <begin position="12"/>
        <end position="35"/>
    </location>
</feature>
<evidence type="ECO:0000256" key="2">
    <source>
        <dbReference type="SAM" id="Phobius"/>
    </source>
</evidence>
<keyword evidence="4" id="KW-1185">Reference proteome</keyword>
<feature type="region of interest" description="Disordered" evidence="1">
    <location>
        <begin position="261"/>
        <end position="280"/>
    </location>
</feature>
<dbReference type="Proteomes" id="UP000298656">
    <property type="component" value="Chromosome 1"/>
</dbReference>
<dbReference type="EMBL" id="CP040077">
    <property type="protein sequence ID" value="QCP49138.1"/>
    <property type="molecule type" value="Genomic_DNA"/>
</dbReference>
<dbReference type="InterPro" id="IPR025333">
    <property type="entry name" value="DUF4239"/>
</dbReference>
<accession>A0A4P8IJY3</accession>
<dbReference type="KEGG" id="tvl:FAZ95_08075"/>
<dbReference type="Pfam" id="PF14023">
    <property type="entry name" value="Bestrophin-like"/>
    <property type="match status" value="1"/>
</dbReference>
<dbReference type="AlphaFoldDB" id="A0A4P8IJY3"/>
<feature type="transmembrane region" description="Helical" evidence="2">
    <location>
        <begin position="213"/>
        <end position="233"/>
    </location>
</feature>
<feature type="transmembrane region" description="Helical" evidence="2">
    <location>
        <begin position="186"/>
        <end position="206"/>
    </location>
</feature>
<evidence type="ECO:0000313" key="4">
    <source>
        <dbReference type="Proteomes" id="UP000298656"/>
    </source>
</evidence>